<dbReference type="Proteomes" id="UP000595841">
    <property type="component" value="Chromosome"/>
</dbReference>
<dbReference type="InterPro" id="IPR000182">
    <property type="entry name" value="GNAT_dom"/>
</dbReference>
<dbReference type="Pfam" id="PF14542">
    <property type="entry name" value="Acetyltransf_CG"/>
    <property type="match status" value="1"/>
</dbReference>
<sequence length="106" mass="11659">MKNMASIEQGEGRFYIAGDGKDLAEITYRTDEATGNWVIDHTFVSEDLRGQGAGEKLVRAVVDKARAEQVKIVPQCPYAAHQFKKHEEYGMCSAGAEQGPLGHSNF</sequence>
<name>A0A974PB69_9BACL</name>
<dbReference type="AlphaFoldDB" id="A0A974PB69"/>
<dbReference type="PROSITE" id="PS51186">
    <property type="entry name" value="GNAT"/>
    <property type="match status" value="1"/>
</dbReference>
<evidence type="ECO:0000259" key="2">
    <source>
        <dbReference type="PROSITE" id="PS51729"/>
    </source>
</evidence>
<evidence type="ECO:0000313" key="4">
    <source>
        <dbReference type="Proteomes" id="UP000595841"/>
    </source>
</evidence>
<protein>
    <submittedName>
        <fullName evidence="3">N-acetyltransferase</fullName>
    </submittedName>
</protein>
<dbReference type="PANTHER" id="PTHR31435:SF10">
    <property type="entry name" value="BSR4717 PROTEIN"/>
    <property type="match status" value="1"/>
</dbReference>
<dbReference type="Gene3D" id="3.40.630.30">
    <property type="match status" value="1"/>
</dbReference>
<organism evidence="3 4">
    <name type="scientific">Paenibacillus sonchi</name>
    <dbReference type="NCBI Taxonomy" id="373687"/>
    <lineage>
        <taxon>Bacteria</taxon>
        <taxon>Bacillati</taxon>
        <taxon>Bacillota</taxon>
        <taxon>Bacilli</taxon>
        <taxon>Bacillales</taxon>
        <taxon>Paenibacillaceae</taxon>
        <taxon>Paenibacillus</taxon>
        <taxon>Paenibacillus sonchi group</taxon>
    </lineage>
</organism>
<evidence type="ECO:0000313" key="3">
    <source>
        <dbReference type="EMBL" id="QQZ60601.1"/>
    </source>
</evidence>
<dbReference type="PANTHER" id="PTHR31435">
    <property type="entry name" value="PROTEIN NATD1"/>
    <property type="match status" value="1"/>
</dbReference>
<dbReference type="InterPro" id="IPR045057">
    <property type="entry name" value="Gcn5-rel_NAT"/>
</dbReference>
<feature type="domain" description="N-acetyltransferase" evidence="1">
    <location>
        <begin position="1"/>
        <end position="106"/>
    </location>
</feature>
<dbReference type="GO" id="GO:0016747">
    <property type="term" value="F:acyltransferase activity, transferring groups other than amino-acyl groups"/>
    <property type="evidence" value="ECO:0007669"/>
    <property type="project" value="InterPro"/>
</dbReference>
<reference evidence="3 4" key="1">
    <citation type="submission" date="2021-01" db="EMBL/GenBank/DDBJ databases">
        <title>Whole genome sequence of Paenibacillus sonchi LMG 24727 for comparative genomics.</title>
        <authorList>
            <person name="Lee G."/>
            <person name="Kim M.-J."/>
            <person name="Lim K."/>
            <person name="Shin J.-H."/>
        </authorList>
    </citation>
    <scope>NUCLEOTIDE SEQUENCE [LARGE SCALE GENOMIC DNA]</scope>
    <source>
        <strain evidence="3 4">LMG 24727</strain>
    </source>
</reference>
<dbReference type="CDD" id="cd04301">
    <property type="entry name" value="NAT_SF"/>
    <property type="match status" value="1"/>
</dbReference>
<dbReference type="SUPFAM" id="SSF55729">
    <property type="entry name" value="Acyl-CoA N-acyltransferases (Nat)"/>
    <property type="match status" value="1"/>
</dbReference>
<keyword evidence="4" id="KW-1185">Reference proteome</keyword>
<accession>A0A974PB69</accession>
<dbReference type="InterPro" id="IPR031165">
    <property type="entry name" value="GNAT_YJDJ"/>
</dbReference>
<dbReference type="InterPro" id="IPR016181">
    <property type="entry name" value="Acyl_CoA_acyltransferase"/>
</dbReference>
<dbReference type="EMBL" id="CP068595">
    <property type="protein sequence ID" value="QQZ60601.1"/>
    <property type="molecule type" value="Genomic_DNA"/>
</dbReference>
<evidence type="ECO:0000259" key="1">
    <source>
        <dbReference type="PROSITE" id="PS51186"/>
    </source>
</evidence>
<proteinExistence type="predicted"/>
<dbReference type="KEGG" id="pson:JI735_29680"/>
<dbReference type="PROSITE" id="PS51729">
    <property type="entry name" value="GNAT_YJDJ"/>
    <property type="match status" value="1"/>
</dbReference>
<gene>
    <name evidence="3" type="ORF">JI735_29680</name>
</gene>
<feature type="domain" description="N-acetyltransferase" evidence="2">
    <location>
        <begin position="6"/>
        <end position="94"/>
    </location>
</feature>